<feature type="region of interest" description="Disordered" evidence="3">
    <location>
        <begin position="637"/>
        <end position="668"/>
    </location>
</feature>
<keyword evidence="4" id="KW-1133">Transmembrane helix</keyword>
<dbReference type="GO" id="GO:0030276">
    <property type="term" value="F:clathrin binding"/>
    <property type="evidence" value="ECO:0007669"/>
    <property type="project" value="TreeGrafter"/>
</dbReference>
<feature type="region of interest" description="Disordered" evidence="3">
    <location>
        <begin position="1622"/>
        <end position="1685"/>
    </location>
</feature>
<gene>
    <name evidence="6" type="ORF">Taro_015131</name>
</gene>
<dbReference type="FunFam" id="1.10.287.110:FF:000009">
    <property type="entry name" value="Auxilin-related protein 1"/>
    <property type="match status" value="1"/>
</dbReference>
<feature type="compositionally biased region" description="Pro residues" evidence="3">
    <location>
        <begin position="547"/>
        <end position="558"/>
    </location>
</feature>
<keyword evidence="4" id="KW-0812">Transmembrane</keyword>
<feature type="region of interest" description="Disordered" evidence="3">
    <location>
        <begin position="1458"/>
        <end position="1557"/>
    </location>
</feature>
<dbReference type="InterPro" id="IPR001623">
    <property type="entry name" value="DnaJ_domain"/>
</dbReference>
<feature type="region of interest" description="Disordered" evidence="3">
    <location>
        <begin position="1570"/>
        <end position="1601"/>
    </location>
</feature>
<feature type="region of interest" description="Disordered" evidence="3">
    <location>
        <begin position="480"/>
        <end position="566"/>
    </location>
</feature>
<dbReference type="GO" id="GO:0072318">
    <property type="term" value="P:clathrin coat disassembly"/>
    <property type="evidence" value="ECO:0007669"/>
    <property type="project" value="TreeGrafter"/>
</dbReference>
<feature type="compositionally biased region" description="Basic and acidic residues" evidence="3">
    <location>
        <begin position="1113"/>
        <end position="1122"/>
    </location>
</feature>
<dbReference type="GO" id="GO:0005783">
    <property type="term" value="C:endoplasmic reticulum"/>
    <property type="evidence" value="ECO:0007669"/>
    <property type="project" value="UniProtKB-ARBA"/>
</dbReference>
<evidence type="ECO:0000256" key="3">
    <source>
        <dbReference type="SAM" id="MobiDB-lite"/>
    </source>
</evidence>
<feature type="coiled-coil region" evidence="2">
    <location>
        <begin position="1692"/>
        <end position="1724"/>
    </location>
</feature>
<reference evidence="6" key="1">
    <citation type="submission" date="2017-07" db="EMBL/GenBank/DDBJ databases">
        <title>Taro Niue Genome Assembly and Annotation.</title>
        <authorList>
            <person name="Atibalentja N."/>
            <person name="Keating K."/>
            <person name="Fields C.J."/>
        </authorList>
    </citation>
    <scope>NUCLEOTIDE SEQUENCE</scope>
    <source>
        <strain evidence="6">Niue_2</strain>
        <tissue evidence="6">Leaf</tissue>
    </source>
</reference>
<feature type="region of interest" description="Disordered" evidence="3">
    <location>
        <begin position="1103"/>
        <end position="1122"/>
    </location>
</feature>
<dbReference type="SUPFAM" id="SSF46565">
    <property type="entry name" value="Chaperone J-domain"/>
    <property type="match status" value="1"/>
</dbReference>
<keyword evidence="7" id="KW-1185">Reference proteome</keyword>
<name>A0A843USA3_COLES</name>
<feature type="transmembrane region" description="Helical" evidence="4">
    <location>
        <begin position="180"/>
        <end position="201"/>
    </location>
</feature>
<dbReference type="GO" id="GO:0072583">
    <property type="term" value="P:clathrin-dependent endocytosis"/>
    <property type="evidence" value="ECO:0007669"/>
    <property type="project" value="TreeGrafter"/>
</dbReference>
<feature type="region of interest" description="Disordered" evidence="3">
    <location>
        <begin position="1218"/>
        <end position="1445"/>
    </location>
</feature>
<dbReference type="OrthoDB" id="1717591at2759"/>
<keyword evidence="1 2" id="KW-0175">Coiled coil</keyword>
<dbReference type="PROSITE" id="PS50076">
    <property type="entry name" value="DNAJ_2"/>
    <property type="match status" value="1"/>
</dbReference>
<organism evidence="6 7">
    <name type="scientific">Colocasia esculenta</name>
    <name type="common">Wild taro</name>
    <name type="synonym">Arum esculentum</name>
    <dbReference type="NCBI Taxonomy" id="4460"/>
    <lineage>
        <taxon>Eukaryota</taxon>
        <taxon>Viridiplantae</taxon>
        <taxon>Streptophyta</taxon>
        <taxon>Embryophyta</taxon>
        <taxon>Tracheophyta</taxon>
        <taxon>Spermatophyta</taxon>
        <taxon>Magnoliopsida</taxon>
        <taxon>Liliopsida</taxon>
        <taxon>Araceae</taxon>
        <taxon>Aroideae</taxon>
        <taxon>Colocasieae</taxon>
        <taxon>Colocasia</taxon>
    </lineage>
</organism>
<protein>
    <recommendedName>
        <fullName evidence="5">J domain-containing protein</fullName>
    </recommendedName>
</protein>
<dbReference type="PANTHER" id="PTHR23172">
    <property type="entry name" value="AUXILIN/CYCLIN G-ASSOCIATED KINASE-RELATED"/>
    <property type="match status" value="1"/>
</dbReference>
<feature type="compositionally biased region" description="Low complexity" evidence="3">
    <location>
        <begin position="513"/>
        <end position="531"/>
    </location>
</feature>
<feature type="compositionally biased region" description="Basic and acidic residues" evidence="3">
    <location>
        <begin position="637"/>
        <end position="666"/>
    </location>
</feature>
<dbReference type="InterPro" id="IPR036869">
    <property type="entry name" value="J_dom_sf"/>
</dbReference>
<feature type="compositionally biased region" description="Polar residues" evidence="3">
    <location>
        <begin position="1651"/>
        <end position="1674"/>
    </location>
</feature>
<feature type="compositionally biased region" description="Polar residues" evidence="3">
    <location>
        <begin position="532"/>
        <end position="543"/>
    </location>
</feature>
<evidence type="ECO:0000313" key="6">
    <source>
        <dbReference type="EMBL" id="MQL82659.1"/>
    </source>
</evidence>
<feature type="domain" description="J" evidence="5">
    <location>
        <begin position="1751"/>
        <end position="1824"/>
    </location>
</feature>
<evidence type="ECO:0000259" key="5">
    <source>
        <dbReference type="PROSITE" id="PS50076"/>
    </source>
</evidence>
<evidence type="ECO:0000256" key="2">
    <source>
        <dbReference type="SAM" id="Coils"/>
    </source>
</evidence>
<feature type="compositionally biased region" description="Basic and acidic residues" evidence="3">
    <location>
        <begin position="1622"/>
        <end position="1635"/>
    </location>
</feature>
<dbReference type="Gene3D" id="1.10.287.110">
    <property type="entry name" value="DnaJ domain"/>
    <property type="match status" value="1"/>
</dbReference>
<evidence type="ECO:0000256" key="1">
    <source>
        <dbReference type="ARBA" id="ARBA00023054"/>
    </source>
</evidence>
<feature type="region of interest" description="Disordered" evidence="3">
    <location>
        <begin position="1"/>
        <end position="38"/>
    </location>
</feature>
<feature type="region of interest" description="Disordered" evidence="3">
    <location>
        <begin position="1153"/>
        <end position="1178"/>
    </location>
</feature>
<sequence>MQRVERERKKKSREEGNLKRVLEERREGERGGGALSASPASWFSAMEDFQFQRRGPAAALPGKVAAGGRAKPAACYDDVFGGPPRPSPVPARPEDYREIFGAAAACSIPVLDLPPPPVDGYELRQCSALDYLDIFGGFGGGEFAATYHELFAFQGSNGIGAPLPSELGNTAAVTGTSNSWSVSATSLLLLIPFLVLSPFFASSVESKRMGHEKQEMPVSGNITEGLSRDQFGCSLNGVALHLNDGTSQLNRPTDMASGSSKSEAVNGTIHKNQVQTIPGFSYIVRDPEIDKPHIEVDMNIFFDSSSSKETSELQHLTKAELSTSSGGELNYSVSAMKDDQRSTQLELSGSMIASTYKDNTSCSSKNKPAISISNGYFSAKMSNYQSPHENFVEKKVEGKCQINCTNTGSQSDLKVRFVASEDVRPNEEHFSCSSKGHSASCNIKLSPDCSMDDITSDAGNTRVAEANHFKKLMPGFPPCIISQSSEDKTAGQKMSNSIPDPLKDVTVNESLHSRSSSSQSISSLDRSSPDSTFLTVSDINLRTQPSQGPPPARPPPGRPSSKFDISGRNLRRTLTNYQKHDVGTGTTYKSHSFKQTVRDGLSPFDMEVDVSSAAAASVAAIKEAMELAQAKFKSAKVSRERNKDNLQSRRKLGLNEDLRSTNRDGHQTVQDNQRIREDMVVQLACGNTDGQDNVFTAQKKTAFTPSLLTGDSKEKETNTRSAEVSLQAEHWGEPEVSSVSIKEDKVGEWKIAEQFYEFIQSEKKLSKVPENSLKGDTEKRSNTRVGIIEEEQNASELKRRENLLEPSTFVVWEGDSDRRQNPSSQEPSLEFDMPGDCCLRQKEAVNAHCQEKQPVEIQELLTTEQKTKWRTSEEGFICELSKKNLRGNKDALKYKPGYGCQGPEKVQNGADETFGCEETGKDINVTDEYFKDHGEDSIVLDKLSKLDGNKAEANVMYVSNVSGKEVHLKAGCTNHEYGSLTESWEVEPKEASLLFGQDNGKTSKLSHQAYEWAENENDLKVPLDIPDVKGKYGTTGAHEGFKGKVKENMQEVQVVDSNKILKSAQGSWKGTGNVRKIEDARKASSFGKQQYISKVLLEFSGNEDAGSPVENDAQGHETRNLKGDKRENVEMSDLDKVREMKRIELEEKMLEEAKERERRKLKEEKEREKKLEEEKERERIRLEEARERERIRLEEERERERKKLEEDRKLKMLEEEKVKKLAEEREKKMLEEERETKRLEEEMKKKRLEDEEGEKKRLEDQEREKKRLEEERERKKLEDEEREKRRLEEERKKRKLEDEEREKKRLEEDKERKKLEDEEREEKKLEEEERKRMKLEDEEREKKKLEEEKERKKLEDEKREKKRLQEENEREKSEKVDRERKKSEEAEERRLEEEKKKLEEERESREREEKEIIRKKQEEEDRERSKLEEKERERRKQEEERERRRLEEIERERRKLEEKVKERKRIEEEEREKKLEEEKVRERQKIEEEKAREKKLEEEKGKEWRKREEEKERERKRLEEEREREREKDRQAVERATREAHERAFAEARERAERAAVDRITAEARQRALAEARERAEKTSAEALEKSMAEKASREARLRSERAAVERATAEARERAVEKAIAEKTAQDARERAEKLATSSREGNVREFDPQFQNVGSSRGSYQKQPDSNASFTNEKPGGSEGESAIRCKARMERHQRTVERAAKALAEKNLRDIIAQREQAERNRLAETLDADVKRWSNGKEGNLRALLSTLQYILGPESGWHPIPLTDVVTAPAVKKAYRKATLCVHPDKLQQRGASIQQKYICEKVFDLLKEAWNKFNSEER</sequence>
<keyword evidence="4" id="KW-0472">Membrane</keyword>
<dbReference type="Proteomes" id="UP000652761">
    <property type="component" value="Unassembled WGS sequence"/>
</dbReference>
<accession>A0A843USA3</accession>
<evidence type="ECO:0000256" key="4">
    <source>
        <dbReference type="SAM" id="Phobius"/>
    </source>
</evidence>
<dbReference type="EMBL" id="NMUH01000646">
    <property type="protein sequence ID" value="MQL82659.1"/>
    <property type="molecule type" value="Genomic_DNA"/>
</dbReference>
<evidence type="ECO:0000313" key="7">
    <source>
        <dbReference type="Proteomes" id="UP000652761"/>
    </source>
</evidence>
<feature type="region of interest" description="Disordered" evidence="3">
    <location>
        <begin position="814"/>
        <end position="833"/>
    </location>
</feature>
<proteinExistence type="predicted"/>
<feature type="compositionally biased region" description="Basic and acidic residues" evidence="3">
    <location>
        <begin position="1"/>
        <end position="30"/>
    </location>
</feature>
<comment type="caution">
    <text evidence="6">The sequence shown here is derived from an EMBL/GenBank/DDBJ whole genome shotgun (WGS) entry which is preliminary data.</text>
</comment>
<dbReference type="GO" id="GO:0031982">
    <property type="term" value="C:vesicle"/>
    <property type="evidence" value="ECO:0007669"/>
    <property type="project" value="TreeGrafter"/>
</dbReference>
<dbReference type="PANTHER" id="PTHR23172:SF87">
    <property type="entry name" value="CHAPERONE DNAJ-DOMAIN SUPERFAMILY PROTEIN"/>
    <property type="match status" value="1"/>
</dbReference>